<comment type="subcellular location">
    <subcellularLocation>
        <location evidence="4">Cytoplasm</location>
    </subcellularLocation>
</comment>
<dbReference type="GO" id="GO:0051539">
    <property type="term" value="F:4 iron, 4 sulfur cluster binding"/>
    <property type="evidence" value="ECO:0007669"/>
    <property type="project" value="UniProtKB-UniRule"/>
</dbReference>
<evidence type="ECO:0000256" key="1">
    <source>
        <dbReference type="ARBA" id="ARBA00009732"/>
    </source>
</evidence>
<comment type="pathway">
    <text evidence="3 4">Sulfur metabolism; hydrogen sulfide biosynthesis; sulfite from sulfate.</text>
</comment>
<proteinExistence type="inferred from homology"/>
<dbReference type="GO" id="GO:0004604">
    <property type="term" value="F:phosphoadenylyl-sulfate reductase (thioredoxin) activity"/>
    <property type="evidence" value="ECO:0007669"/>
    <property type="project" value="UniProtKB-UniRule"/>
</dbReference>
<keyword evidence="4" id="KW-0963">Cytoplasm</keyword>
<feature type="domain" description="Phosphoadenosine phosphosulphate reductase" evidence="6">
    <location>
        <begin position="61"/>
        <end position="234"/>
    </location>
</feature>
<feature type="binding site" evidence="4">
    <location>
        <position position="142"/>
    </location>
    <ligand>
        <name>[4Fe-4S] cluster</name>
        <dbReference type="ChEBI" id="CHEBI:49883"/>
    </ligand>
</feature>
<feature type="compositionally biased region" description="Low complexity" evidence="5">
    <location>
        <begin position="1"/>
        <end position="16"/>
    </location>
</feature>
<comment type="function">
    <text evidence="4">Catalyzes the formation of sulfite from adenosine 5'-phosphosulfate (APS) using thioredoxin as an electron donor.</text>
</comment>
<organism evidence="7 8">
    <name type="scientific">Candidatus Phaeomarinibacter ectocarpi</name>
    <dbReference type="NCBI Taxonomy" id="1458461"/>
    <lineage>
        <taxon>Bacteria</taxon>
        <taxon>Pseudomonadati</taxon>
        <taxon>Pseudomonadota</taxon>
        <taxon>Alphaproteobacteria</taxon>
        <taxon>Hyphomicrobiales</taxon>
        <taxon>Parvibaculaceae</taxon>
        <taxon>Candidatus Phaeomarinibacter</taxon>
    </lineage>
</organism>
<dbReference type="GO" id="GO:0046872">
    <property type="term" value="F:metal ion binding"/>
    <property type="evidence" value="ECO:0007669"/>
    <property type="project" value="UniProtKB-KW"/>
</dbReference>
<keyword evidence="8" id="KW-1185">Reference proteome</keyword>
<dbReference type="PATRIC" id="fig|1458461.3.peg.3267"/>
<name>X5MBE6_9HYPH</name>
<dbReference type="SUPFAM" id="SSF52402">
    <property type="entry name" value="Adenine nucleotide alpha hydrolases-like"/>
    <property type="match status" value="1"/>
</dbReference>
<dbReference type="HAMAP" id="MF_00063">
    <property type="entry name" value="CysH"/>
    <property type="match status" value="1"/>
</dbReference>
<feature type="binding site" evidence="4">
    <location>
        <position position="229"/>
    </location>
    <ligand>
        <name>[4Fe-4S] cluster</name>
        <dbReference type="ChEBI" id="CHEBI:49883"/>
    </ligand>
</feature>
<dbReference type="PIRSF" id="PIRSF000857">
    <property type="entry name" value="PAPS_reductase"/>
    <property type="match status" value="1"/>
</dbReference>
<evidence type="ECO:0000256" key="2">
    <source>
        <dbReference type="ARBA" id="ARBA00023002"/>
    </source>
</evidence>
<gene>
    <name evidence="4" type="primary">cysH</name>
    <name evidence="7" type="ORF">BN1012_Phect3261</name>
</gene>
<keyword evidence="4" id="KW-0411">Iron-sulfur</keyword>
<evidence type="ECO:0000259" key="6">
    <source>
        <dbReference type="Pfam" id="PF01507"/>
    </source>
</evidence>
<evidence type="ECO:0000313" key="7">
    <source>
        <dbReference type="EMBL" id="CDO61473.1"/>
    </source>
</evidence>
<protein>
    <recommendedName>
        <fullName evidence="4">Adenosine 5'-phosphosulfate reductase</fullName>
        <shortName evidence="4">APS reductase</shortName>
        <ecNumber evidence="4">1.8.4.10</ecNumber>
    </recommendedName>
    <alternativeName>
        <fullName evidence="4">5'-adenylylsulfate reductase</fullName>
    </alternativeName>
    <alternativeName>
        <fullName evidence="4">Thioredoxin-dependent 5'-adenylylsulfate reductase</fullName>
    </alternativeName>
</protein>
<sequence>MAVMTALQATTTERTTPVQRQAMDSETVTSARLEQLRRDFGHLEGAELLDAMVHKAFPEKIAMVSSFGSEAVVLLHLLSEVNPTVPVLFLNTGKLFGETLRYRDRLQDKLGLTDVRSLGPDPRVEAVSDPAGDLWARDADGCCHFRKVLPLAHGLKNFEASITGRKQFQTGARASMPTIEQEANADGTPGRFKINPLANWNLDDLKNYIEDHKLPRHPLVKDGYLSIGCMPCTDRVKEGDDYRSGRWAGTDKDECGIHVPGLVDGDGI</sequence>
<dbReference type="STRING" id="1458461.BN1012_Phect3261"/>
<dbReference type="NCBIfam" id="NF002537">
    <property type="entry name" value="PRK02090.1"/>
    <property type="match status" value="1"/>
</dbReference>
<comment type="similarity">
    <text evidence="1 4">Belongs to the PAPS reductase family. CysH subfamily.</text>
</comment>
<comment type="cofactor">
    <cofactor evidence="4">
        <name>[4Fe-4S] cluster</name>
        <dbReference type="ChEBI" id="CHEBI:49883"/>
    </cofactor>
    <text evidence="4">Binds 1 [4Fe-4S] cluster per subunit.</text>
</comment>
<dbReference type="InterPro" id="IPR002500">
    <property type="entry name" value="PAPS_reduct_dom"/>
</dbReference>
<dbReference type="KEGG" id="pect:BN1012_Phect3261"/>
<dbReference type="GO" id="GO:0043866">
    <property type="term" value="F:adenylyl-sulfate reductase (thioredoxin) activity"/>
    <property type="evidence" value="ECO:0007669"/>
    <property type="project" value="UniProtKB-EC"/>
</dbReference>
<dbReference type="Proteomes" id="UP000032160">
    <property type="component" value="Chromosome I"/>
</dbReference>
<dbReference type="EC" id="1.8.4.10" evidence="4"/>
<dbReference type="EMBL" id="HG966617">
    <property type="protein sequence ID" value="CDO61473.1"/>
    <property type="molecule type" value="Genomic_DNA"/>
</dbReference>
<feature type="binding site" evidence="4">
    <location>
        <position position="232"/>
    </location>
    <ligand>
        <name>[4Fe-4S] cluster</name>
        <dbReference type="ChEBI" id="CHEBI:49883"/>
    </ligand>
</feature>
<feature type="active site" description="Nucleophile; cysteine thiosulfonate intermediate" evidence="4">
    <location>
        <position position="255"/>
    </location>
</feature>
<dbReference type="GO" id="GO:0005737">
    <property type="term" value="C:cytoplasm"/>
    <property type="evidence" value="ECO:0007669"/>
    <property type="project" value="UniProtKB-SubCell"/>
</dbReference>
<dbReference type="InterPro" id="IPR004511">
    <property type="entry name" value="PAPS/APS_Rdtase"/>
</dbReference>
<dbReference type="GO" id="GO:0019379">
    <property type="term" value="P:sulfate assimilation, phosphoadenylyl sulfate reduction by phosphoadenylyl-sulfate reductase (thioredoxin)"/>
    <property type="evidence" value="ECO:0007669"/>
    <property type="project" value="UniProtKB-UniRule"/>
</dbReference>
<evidence type="ECO:0000256" key="5">
    <source>
        <dbReference type="SAM" id="MobiDB-lite"/>
    </source>
</evidence>
<dbReference type="GO" id="GO:0070814">
    <property type="term" value="P:hydrogen sulfide biosynthetic process"/>
    <property type="evidence" value="ECO:0007669"/>
    <property type="project" value="UniProtKB-UniRule"/>
</dbReference>
<feature type="region of interest" description="Disordered" evidence="5">
    <location>
        <begin position="1"/>
        <end position="20"/>
    </location>
</feature>
<dbReference type="Gene3D" id="3.40.50.620">
    <property type="entry name" value="HUPs"/>
    <property type="match status" value="1"/>
</dbReference>
<dbReference type="InterPro" id="IPR014729">
    <property type="entry name" value="Rossmann-like_a/b/a_fold"/>
</dbReference>
<keyword evidence="4" id="KW-0479">Metal-binding</keyword>
<accession>X5MBE6</accession>
<dbReference type="Pfam" id="PF01507">
    <property type="entry name" value="PAPS_reduct"/>
    <property type="match status" value="1"/>
</dbReference>
<dbReference type="PANTHER" id="PTHR46509:SF1">
    <property type="entry name" value="PHOSPHOADENOSINE PHOSPHOSULFATE REDUCTASE"/>
    <property type="match status" value="1"/>
</dbReference>
<evidence type="ECO:0000256" key="4">
    <source>
        <dbReference type="HAMAP-Rule" id="MF_00063"/>
    </source>
</evidence>
<dbReference type="AlphaFoldDB" id="X5MBE6"/>
<comment type="catalytic activity">
    <reaction evidence="4">
        <text>[thioredoxin]-disulfide + sulfite + AMP + 2 H(+) = adenosine 5'-phosphosulfate + [thioredoxin]-dithiol</text>
        <dbReference type="Rhea" id="RHEA:21976"/>
        <dbReference type="Rhea" id="RHEA-COMP:10698"/>
        <dbReference type="Rhea" id="RHEA-COMP:10700"/>
        <dbReference type="ChEBI" id="CHEBI:15378"/>
        <dbReference type="ChEBI" id="CHEBI:17359"/>
        <dbReference type="ChEBI" id="CHEBI:29950"/>
        <dbReference type="ChEBI" id="CHEBI:50058"/>
        <dbReference type="ChEBI" id="CHEBI:58243"/>
        <dbReference type="ChEBI" id="CHEBI:456215"/>
        <dbReference type="EC" id="1.8.4.10"/>
    </reaction>
</comment>
<dbReference type="NCBIfam" id="TIGR00434">
    <property type="entry name" value="cysH"/>
    <property type="match status" value="1"/>
</dbReference>
<keyword evidence="2 4" id="KW-0560">Oxidoreductase</keyword>
<dbReference type="PANTHER" id="PTHR46509">
    <property type="entry name" value="PHOSPHOADENOSINE PHOSPHOSULFATE REDUCTASE"/>
    <property type="match status" value="1"/>
</dbReference>
<feature type="binding site" evidence="4">
    <location>
        <position position="143"/>
    </location>
    <ligand>
        <name>[4Fe-4S] cluster</name>
        <dbReference type="ChEBI" id="CHEBI:49883"/>
    </ligand>
</feature>
<keyword evidence="4" id="KW-0408">Iron</keyword>
<evidence type="ECO:0000256" key="3">
    <source>
        <dbReference type="ARBA" id="ARBA00024327"/>
    </source>
</evidence>
<dbReference type="HOGENOM" id="CLU_044089_2_1_5"/>
<reference evidence="7 8" key="1">
    <citation type="journal article" date="2014" name="Front. Genet.">
        <title>Genome and metabolic network of "Candidatus Phaeomarinobacter ectocarpi" Ec32, a new candidate genus of Alphaproteobacteria frequently associated with brown algae.</title>
        <authorList>
            <person name="Dittami S.M."/>
            <person name="Barbeyron T."/>
            <person name="Boyen C."/>
            <person name="Cambefort J."/>
            <person name="Collet G."/>
            <person name="Delage L."/>
            <person name="Gobet A."/>
            <person name="Groisillier A."/>
            <person name="Leblanc C."/>
            <person name="Michel G."/>
            <person name="Scornet D."/>
            <person name="Siegel A."/>
            <person name="Tapia J.E."/>
            <person name="Tonon T."/>
        </authorList>
    </citation>
    <scope>NUCLEOTIDE SEQUENCE [LARGE SCALE GENOMIC DNA]</scope>
    <source>
        <strain evidence="7 8">Ec32</strain>
    </source>
</reference>
<evidence type="ECO:0000313" key="8">
    <source>
        <dbReference type="Proteomes" id="UP000032160"/>
    </source>
</evidence>